<evidence type="ECO:0000259" key="1">
    <source>
        <dbReference type="Pfam" id="PF09937"/>
    </source>
</evidence>
<evidence type="ECO:0000313" key="3">
    <source>
        <dbReference type="Proteomes" id="UP000045285"/>
    </source>
</evidence>
<dbReference type="Pfam" id="PF09937">
    <property type="entry name" value="DUF2169"/>
    <property type="match status" value="1"/>
</dbReference>
<dbReference type="STRING" id="69974.MPLDJ20_20413"/>
<gene>
    <name evidence="2" type="ORF">MPL3356_150143</name>
</gene>
<evidence type="ECO:0000313" key="2">
    <source>
        <dbReference type="EMBL" id="CDX13951.1"/>
    </source>
</evidence>
<feature type="domain" description="DUF2169" evidence="1">
    <location>
        <begin position="26"/>
        <end position="314"/>
    </location>
</feature>
<reference evidence="3" key="1">
    <citation type="submission" date="2014-08" db="EMBL/GenBank/DDBJ databases">
        <authorList>
            <person name="Moulin L."/>
        </authorList>
    </citation>
    <scope>NUCLEOTIDE SEQUENCE [LARGE SCALE GENOMIC DNA]</scope>
</reference>
<keyword evidence="3" id="KW-1185">Reference proteome</keyword>
<dbReference type="EMBL" id="CCMZ01000007">
    <property type="protein sequence ID" value="CDX13951.1"/>
    <property type="molecule type" value="Genomic_DNA"/>
</dbReference>
<accession>A0A090DKA1</accession>
<proteinExistence type="predicted"/>
<organism evidence="2 3">
    <name type="scientific">Mesorhizobium plurifarium</name>
    <dbReference type="NCBI Taxonomy" id="69974"/>
    <lineage>
        <taxon>Bacteria</taxon>
        <taxon>Pseudomonadati</taxon>
        <taxon>Pseudomonadota</taxon>
        <taxon>Alphaproteobacteria</taxon>
        <taxon>Hyphomicrobiales</taxon>
        <taxon>Phyllobacteriaceae</taxon>
        <taxon>Mesorhizobium</taxon>
    </lineage>
</organism>
<dbReference type="AlphaFoldDB" id="A0A090DKA1"/>
<dbReference type="InterPro" id="IPR018683">
    <property type="entry name" value="DUF2169"/>
</dbReference>
<sequence length="355" mass="40729">MWLQMWMLLNQTPFAAQQGWTRDEQGHEVWLIAIKASFEIDPYGKQRLLKEQTPINLAPLHAADANELLDDTDFNLEKKHTDILVEGHVYAPGRRPGTESTARIKVGDVDKTLNVIGDRVFVPGAVSARLSRAEPFTKMPITWRRTYGGTDMEPSKPDWDQRNPVGTGFAVSPQRLVSKTGPNFEYPDAPYRDHRSGKPAGFGPVARHWQPRMKHGGTYNEEWQRTRDPLLPRDFNRLYYQCAPEDQQTKTPLMGYEVARLGNFTQDGFWEFLLPRVTFNITTQFYNRPDRKNNEPVIHTVRIKPDLRQFSITWMSTLSVPYDEERLKGSYVRIRERSGVSPAVAATGVWLGEDA</sequence>
<dbReference type="Proteomes" id="UP000045285">
    <property type="component" value="Unassembled WGS sequence"/>
</dbReference>
<protein>
    <recommendedName>
        <fullName evidence="1">DUF2169 domain-containing protein</fullName>
    </recommendedName>
</protein>
<name>A0A090DKA1_MESPL</name>